<dbReference type="SUPFAM" id="SSF53474">
    <property type="entry name" value="alpha/beta-Hydrolases"/>
    <property type="match status" value="1"/>
</dbReference>
<dbReference type="InterPro" id="IPR029058">
    <property type="entry name" value="AB_hydrolase_fold"/>
</dbReference>
<gene>
    <name evidence="3" type="ORF">B0T46_14440</name>
</gene>
<dbReference type="InterPro" id="IPR050300">
    <property type="entry name" value="GDXG_lipolytic_enzyme"/>
</dbReference>
<evidence type="ECO:0000259" key="2">
    <source>
        <dbReference type="Pfam" id="PF20434"/>
    </source>
</evidence>
<sequence>MLYRDFRDQAALDAEYAVEATVDSDAVLARYVSLSDAVRARLDARLDIQFGPTLDEHLDLYTATKNAGPRPILVFIHGGYWRTLSSKEFALVAAGPVANGVDVVVTNYSLAPKVTIDEITRQSRAAIKWIYENAESWGGDRNRIYVSGHSAGGHQVAMLLETDWSAEYGLPADVVKGGASISGLFDLRPLPYTELAPALQLSRRTIELQSPQLHRPRLCAPLLISWGEVETAEFRRQSQDYLATCRAAGAQVRGFPQPGLDHFEAVLGLSIADSDLTKEILDLMDLPSPAPTP</sequence>
<protein>
    <recommendedName>
        <fullName evidence="2">BD-FAE-like domain-containing protein</fullName>
    </recommendedName>
</protein>
<proteinExistence type="predicted"/>
<reference evidence="3 4" key="1">
    <citation type="journal article" date="2016" name="Antonie Van Leeuwenhoek">
        <title>Nocardia donostiensis sp. nov., isolated from human respiratory specimens.</title>
        <authorList>
            <person name="Ercibengoa M."/>
            <person name="Bell M."/>
            <person name="Marimon J.M."/>
            <person name="Humrighouse B."/>
            <person name="Klenk H.P."/>
            <person name="Potter G."/>
            <person name="Perez-Trallero E."/>
        </authorList>
    </citation>
    <scope>NUCLEOTIDE SEQUENCE [LARGE SCALE GENOMIC DNA]</scope>
    <source>
        <strain evidence="3 4">X1655</strain>
    </source>
</reference>
<dbReference type="InterPro" id="IPR049492">
    <property type="entry name" value="BD-FAE-like_dom"/>
</dbReference>
<name>A0A1W0AUB4_9NOCA</name>
<accession>A0A1W0AUB4</accession>
<comment type="caution">
    <text evidence="3">The sequence shown here is derived from an EMBL/GenBank/DDBJ whole genome shotgun (WGS) entry which is preliminary data.</text>
</comment>
<dbReference type="RefSeq" id="WP_077117313.1">
    <property type="nucleotide sequence ID" value="NZ_MUKP01000102.1"/>
</dbReference>
<evidence type="ECO:0000256" key="1">
    <source>
        <dbReference type="ARBA" id="ARBA00022801"/>
    </source>
</evidence>
<organism evidence="3 4">
    <name type="scientific">Nocardia donostiensis</name>
    <dbReference type="NCBI Taxonomy" id="1538463"/>
    <lineage>
        <taxon>Bacteria</taxon>
        <taxon>Bacillati</taxon>
        <taxon>Actinomycetota</taxon>
        <taxon>Actinomycetes</taxon>
        <taxon>Mycobacteriales</taxon>
        <taxon>Nocardiaceae</taxon>
        <taxon>Nocardia</taxon>
    </lineage>
</organism>
<evidence type="ECO:0000313" key="4">
    <source>
        <dbReference type="Proteomes" id="UP000188836"/>
    </source>
</evidence>
<dbReference type="STRING" id="1538463.B0T36_16940"/>
<evidence type="ECO:0000313" key="3">
    <source>
        <dbReference type="EMBL" id="ONM48177.1"/>
    </source>
</evidence>
<dbReference type="PANTHER" id="PTHR48081">
    <property type="entry name" value="AB HYDROLASE SUPERFAMILY PROTEIN C4A8.06C"/>
    <property type="match status" value="1"/>
</dbReference>
<feature type="domain" description="BD-FAE-like" evidence="2">
    <location>
        <begin position="58"/>
        <end position="159"/>
    </location>
</feature>
<keyword evidence="4" id="KW-1185">Reference proteome</keyword>
<keyword evidence="1" id="KW-0378">Hydrolase</keyword>
<dbReference type="PANTHER" id="PTHR48081:SF33">
    <property type="entry name" value="KYNURENINE FORMAMIDASE"/>
    <property type="match status" value="1"/>
</dbReference>
<dbReference type="AlphaFoldDB" id="A0A1W0AUB4"/>
<dbReference type="Proteomes" id="UP000188836">
    <property type="component" value="Unassembled WGS sequence"/>
</dbReference>
<dbReference type="Gene3D" id="3.40.50.1820">
    <property type="entry name" value="alpha/beta hydrolase"/>
    <property type="match status" value="1"/>
</dbReference>
<dbReference type="Pfam" id="PF20434">
    <property type="entry name" value="BD-FAE"/>
    <property type="match status" value="1"/>
</dbReference>
<dbReference type="GO" id="GO:0016787">
    <property type="term" value="F:hydrolase activity"/>
    <property type="evidence" value="ECO:0007669"/>
    <property type="project" value="UniProtKB-KW"/>
</dbReference>
<dbReference type="OrthoDB" id="9803828at2"/>
<dbReference type="EMBL" id="MUMY01000011">
    <property type="protein sequence ID" value="ONM48177.1"/>
    <property type="molecule type" value="Genomic_DNA"/>
</dbReference>